<reference evidence="13" key="2">
    <citation type="journal article" date="2023" name="IMA Fungus">
        <title>Comparative genomic study of the Penicillium genus elucidates a diverse pangenome and 15 lateral gene transfer events.</title>
        <authorList>
            <person name="Petersen C."/>
            <person name="Sorensen T."/>
            <person name="Nielsen M.R."/>
            <person name="Sondergaard T.E."/>
            <person name="Sorensen J.L."/>
            <person name="Fitzpatrick D.A."/>
            <person name="Frisvad J.C."/>
            <person name="Nielsen K.L."/>
        </authorList>
    </citation>
    <scope>NUCLEOTIDE SEQUENCE</scope>
    <source>
        <strain evidence="13">IBT 21917</strain>
    </source>
</reference>
<dbReference type="Pfam" id="PF04163">
    <property type="entry name" value="Tht1"/>
    <property type="match status" value="1"/>
</dbReference>
<dbReference type="EMBL" id="JAPQKO010000003">
    <property type="protein sequence ID" value="KAJ5173328.1"/>
    <property type="molecule type" value="Genomic_DNA"/>
</dbReference>
<comment type="function">
    <text evidence="1 11">Required for nuclear membrane fusion during karyogamy.</text>
</comment>
<keyword evidence="7 11" id="KW-1133">Transmembrane helix</keyword>
<feature type="transmembrane region" description="Helical" evidence="11">
    <location>
        <begin position="500"/>
        <end position="520"/>
    </location>
</feature>
<comment type="subcellular location">
    <subcellularLocation>
        <location evidence="11">Endoplasmic reticulum membrane</location>
    </subcellularLocation>
    <subcellularLocation>
        <location evidence="11">Nucleus membrane</location>
    </subcellularLocation>
</comment>
<keyword evidence="3 11" id="KW-0415">Karyogamy</keyword>
<evidence type="ECO:0000256" key="2">
    <source>
        <dbReference type="ARBA" id="ARBA00010473"/>
    </source>
</evidence>
<name>A0A9W9ICX9_9EURO</name>
<feature type="chain" id="PRO_5040774598" description="Nuclear membrane fusion protein Kar5" evidence="12">
    <location>
        <begin position="22"/>
        <end position="521"/>
    </location>
</feature>
<dbReference type="GO" id="GO:0048288">
    <property type="term" value="P:nuclear membrane fusion involved in karyogamy"/>
    <property type="evidence" value="ECO:0007669"/>
    <property type="project" value="UniProtKB-UniRule"/>
</dbReference>
<evidence type="ECO:0000256" key="1">
    <source>
        <dbReference type="ARBA" id="ARBA00003389"/>
    </source>
</evidence>
<keyword evidence="10 11" id="KW-0539">Nucleus</keyword>
<dbReference type="GO" id="GO:0000742">
    <property type="term" value="P:karyogamy involved in conjugation with cellular fusion"/>
    <property type="evidence" value="ECO:0007669"/>
    <property type="project" value="UniProtKB-UniRule"/>
</dbReference>
<dbReference type="GO" id="GO:0031965">
    <property type="term" value="C:nuclear membrane"/>
    <property type="evidence" value="ECO:0007669"/>
    <property type="project" value="UniProtKB-SubCell"/>
</dbReference>
<evidence type="ECO:0000256" key="8">
    <source>
        <dbReference type="ARBA" id="ARBA00023136"/>
    </source>
</evidence>
<evidence type="ECO:0000256" key="6">
    <source>
        <dbReference type="ARBA" id="ARBA00022824"/>
    </source>
</evidence>
<evidence type="ECO:0000256" key="11">
    <source>
        <dbReference type="RuleBase" id="RU368082"/>
    </source>
</evidence>
<feature type="signal peptide" evidence="12">
    <location>
        <begin position="1"/>
        <end position="21"/>
    </location>
</feature>
<keyword evidence="4 11" id="KW-0812">Transmembrane</keyword>
<feature type="transmembrane region" description="Helical" evidence="11">
    <location>
        <begin position="474"/>
        <end position="493"/>
    </location>
</feature>
<protein>
    <recommendedName>
        <fullName evidence="15">Nuclear membrane fusion protein Kar5</fullName>
    </recommendedName>
</protein>
<comment type="similarity">
    <text evidence="2 11">Belongs to the KAR5 family.</text>
</comment>
<gene>
    <name evidence="13" type="ORF">N7492_005921</name>
</gene>
<dbReference type="InterPro" id="IPR007292">
    <property type="entry name" value="Nuclear_fusion_Kar5"/>
</dbReference>
<evidence type="ECO:0000256" key="4">
    <source>
        <dbReference type="ARBA" id="ARBA00022692"/>
    </source>
</evidence>
<comment type="caution">
    <text evidence="13">The sequence shown here is derived from an EMBL/GenBank/DDBJ whole genome shotgun (WGS) entry which is preliminary data.</text>
</comment>
<keyword evidence="8 11" id="KW-0472">Membrane</keyword>
<dbReference type="GO" id="GO:0005789">
    <property type="term" value="C:endoplasmic reticulum membrane"/>
    <property type="evidence" value="ECO:0007669"/>
    <property type="project" value="UniProtKB-SubCell"/>
</dbReference>
<proteinExistence type="inferred from homology"/>
<dbReference type="Proteomes" id="UP001146351">
    <property type="component" value="Unassembled WGS sequence"/>
</dbReference>
<evidence type="ECO:0000313" key="14">
    <source>
        <dbReference type="Proteomes" id="UP001146351"/>
    </source>
</evidence>
<organism evidence="13 14">
    <name type="scientific">Penicillium capsulatum</name>
    <dbReference type="NCBI Taxonomy" id="69766"/>
    <lineage>
        <taxon>Eukaryota</taxon>
        <taxon>Fungi</taxon>
        <taxon>Dikarya</taxon>
        <taxon>Ascomycota</taxon>
        <taxon>Pezizomycotina</taxon>
        <taxon>Eurotiomycetes</taxon>
        <taxon>Eurotiomycetidae</taxon>
        <taxon>Eurotiales</taxon>
        <taxon>Aspergillaceae</taxon>
        <taxon>Penicillium</taxon>
    </lineage>
</organism>
<keyword evidence="14" id="KW-1185">Reference proteome</keyword>
<evidence type="ECO:0000256" key="9">
    <source>
        <dbReference type="ARBA" id="ARBA00023180"/>
    </source>
</evidence>
<keyword evidence="5 11" id="KW-0732">Signal</keyword>
<evidence type="ECO:0000256" key="7">
    <source>
        <dbReference type="ARBA" id="ARBA00022989"/>
    </source>
</evidence>
<sequence length="521" mass="57661">MKYFIASQLVLAMTYPYLTSASTEDSGLGSATGPFHIYAENREESNAISYLENQTRHQDTIFHEAVQLLDSMKSSPSCNRIAATKLVTSCQSVGGKGSANPDTHETLDRIRSIYAARLAFCELDGTGATAPSSCLPLTAPSPTQKVHLGFSFKAKTPETDPESIPKDILEQCLRVLESRPQWWTSYSNNRQNAIVICQAARIETEREELLDLHRSIVERSAKLNDGLRQAAESAAMDSTRNQVFAQSVQALQEKILTDIEGGESLIRRKFDAFLHDMELGVGNIITSITSALKHVKQDSGTLQKDIRNASAQTKLLQQALQATYDDIKLRDNQALQTHQQNALLHRELSSAMHLSLESLIDTDLARMSQNMARFDASLEWLTSRLTGILEKETEMAQRLHAMGEAMKSSEQKAMELQKAQSLQTEVMAAQARAQEAMQYNTKISQTLLDKTAITAANLQTMMDETAIKMKRVPGLHLGGFSAYSVCVILLIVIGAQNLRVAISLLFLIIGHSVATSFYQYL</sequence>
<evidence type="ECO:0008006" key="15">
    <source>
        <dbReference type="Google" id="ProtNLM"/>
    </source>
</evidence>
<dbReference type="AlphaFoldDB" id="A0A9W9ICX9"/>
<keyword evidence="9" id="KW-0325">Glycoprotein</keyword>
<dbReference type="OrthoDB" id="5311848at2759"/>
<evidence type="ECO:0000256" key="12">
    <source>
        <dbReference type="SAM" id="SignalP"/>
    </source>
</evidence>
<evidence type="ECO:0000256" key="3">
    <source>
        <dbReference type="ARBA" id="ARBA00022459"/>
    </source>
</evidence>
<evidence type="ECO:0000256" key="5">
    <source>
        <dbReference type="ARBA" id="ARBA00022729"/>
    </source>
</evidence>
<evidence type="ECO:0000313" key="13">
    <source>
        <dbReference type="EMBL" id="KAJ5173328.1"/>
    </source>
</evidence>
<evidence type="ECO:0000256" key="10">
    <source>
        <dbReference type="ARBA" id="ARBA00023242"/>
    </source>
</evidence>
<dbReference type="PANTHER" id="PTHR28012">
    <property type="entry name" value="NUCLEAR FUSION PROTEIN KAR5"/>
    <property type="match status" value="1"/>
</dbReference>
<dbReference type="PANTHER" id="PTHR28012:SF1">
    <property type="entry name" value="NUCLEAR FUSION PROTEIN KAR5"/>
    <property type="match status" value="1"/>
</dbReference>
<keyword evidence="6 11" id="KW-0256">Endoplasmic reticulum</keyword>
<accession>A0A9W9ICX9</accession>
<reference evidence="13" key="1">
    <citation type="submission" date="2022-11" db="EMBL/GenBank/DDBJ databases">
        <authorList>
            <person name="Petersen C."/>
        </authorList>
    </citation>
    <scope>NUCLEOTIDE SEQUENCE</scope>
    <source>
        <strain evidence="13">IBT 21917</strain>
    </source>
</reference>